<dbReference type="RefSeq" id="WP_220194022.1">
    <property type="nucleotide sequence ID" value="NZ_BNJF01000001.1"/>
</dbReference>
<feature type="transmembrane region" description="Helical" evidence="1">
    <location>
        <begin position="12"/>
        <end position="33"/>
    </location>
</feature>
<protein>
    <submittedName>
        <fullName evidence="2">Uncharacterized protein</fullName>
    </submittedName>
</protein>
<feature type="transmembrane region" description="Helical" evidence="1">
    <location>
        <begin position="73"/>
        <end position="92"/>
    </location>
</feature>
<keyword evidence="1" id="KW-1133">Transmembrane helix</keyword>
<organism evidence="2 3">
    <name type="scientific">Ktedonospora formicarum</name>
    <dbReference type="NCBI Taxonomy" id="2778364"/>
    <lineage>
        <taxon>Bacteria</taxon>
        <taxon>Bacillati</taxon>
        <taxon>Chloroflexota</taxon>
        <taxon>Ktedonobacteria</taxon>
        <taxon>Ktedonobacterales</taxon>
        <taxon>Ktedonobacteraceae</taxon>
        <taxon>Ktedonospora</taxon>
    </lineage>
</organism>
<name>A0A8J3HV62_9CHLR</name>
<evidence type="ECO:0000256" key="1">
    <source>
        <dbReference type="SAM" id="Phobius"/>
    </source>
</evidence>
<comment type="caution">
    <text evidence="2">The sequence shown here is derived from an EMBL/GenBank/DDBJ whole genome shotgun (WGS) entry which is preliminary data.</text>
</comment>
<dbReference type="EMBL" id="BNJF01000001">
    <property type="protein sequence ID" value="GHO44642.1"/>
    <property type="molecule type" value="Genomic_DNA"/>
</dbReference>
<keyword evidence="1" id="KW-0812">Transmembrane</keyword>
<keyword evidence="1" id="KW-0472">Membrane</keyword>
<feature type="transmembrane region" description="Helical" evidence="1">
    <location>
        <begin position="45"/>
        <end position="64"/>
    </location>
</feature>
<dbReference type="Proteomes" id="UP000612362">
    <property type="component" value="Unassembled WGS sequence"/>
</dbReference>
<evidence type="ECO:0000313" key="3">
    <source>
        <dbReference type="Proteomes" id="UP000612362"/>
    </source>
</evidence>
<dbReference type="AlphaFoldDB" id="A0A8J3HV62"/>
<keyword evidence="3" id="KW-1185">Reference proteome</keyword>
<gene>
    <name evidence="2" type="ORF">KSX_28050</name>
</gene>
<sequence length="129" mass="14649">MNSPIELRKVIWGAVLSLAWVFTFVFVNGNLVIDWTNTGNDLTPLKPLVILVGLLIIFFFNLFYRSNPETTKLNWTVTLTMVWMAMILFFPFRTDKAGGAMGFFALIGGLAVVVLWVRFFSDEIFTSKS</sequence>
<accession>A0A8J3HV62</accession>
<proteinExistence type="predicted"/>
<reference evidence="2" key="1">
    <citation type="submission" date="2020-10" db="EMBL/GenBank/DDBJ databases">
        <title>Taxonomic study of unclassified bacteria belonging to the class Ktedonobacteria.</title>
        <authorList>
            <person name="Yabe S."/>
            <person name="Wang C.M."/>
            <person name="Zheng Y."/>
            <person name="Sakai Y."/>
            <person name="Cavaletti L."/>
            <person name="Monciardini P."/>
            <person name="Donadio S."/>
        </authorList>
    </citation>
    <scope>NUCLEOTIDE SEQUENCE</scope>
    <source>
        <strain evidence="2">SOSP1-1</strain>
    </source>
</reference>
<evidence type="ECO:0000313" key="2">
    <source>
        <dbReference type="EMBL" id="GHO44642.1"/>
    </source>
</evidence>
<feature type="transmembrane region" description="Helical" evidence="1">
    <location>
        <begin position="98"/>
        <end position="120"/>
    </location>
</feature>